<protein>
    <recommendedName>
        <fullName evidence="3">HIT-type domain-containing protein</fullName>
    </recommendedName>
</protein>
<feature type="region of interest" description="Disordered" evidence="2">
    <location>
        <begin position="49"/>
        <end position="68"/>
    </location>
</feature>
<dbReference type="FunCoup" id="I2H3C4">
    <property type="interactions" value="95"/>
</dbReference>
<dbReference type="EMBL" id="HE806319">
    <property type="protein sequence ID" value="CCH60876.1"/>
    <property type="molecule type" value="Genomic_DNA"/>
</dbReference>
<name>I2H3C4_HENB6</name>
<gene>
    <name evidence="4" type="primary">TBLA0D03770</name>
    <name evidence="4" type="ORF">TBLA_0D03770</name>
</gene>
<dbReference type="CDD" id="cd23024">
    <property type="entry name" value="zf-HIT_ZNHIT2-3"/>
    <property type="match status" value="1"/>
</dbReference>
<organism evidence="4 5">
    <name type="scientific">Henningerozyma blattae (strain ATCC 34711 / CBS 6284 / DSM 70876 / NBRC 10599 / NRRL Y-10934 / UCD 77-7)</name>
    <name type="common">Yeast</name>
    <name type="synonym">Tetrapisispora blattae</name>
    <dbReference type="NCBI Taxonomy" id="1071380"/>
    <lineage>
        <taxon>Eukaryota</taxon>
        <taxon>Fungi</taxon>
        <taxon>Dikarya</taxon>
        <taxon>Ascomycota</taxon>
        <taxon>Saccharomycotina</taxon>
        <taxon>Saccharomycetes</taxon>
        <taxon>Saccharomycetales</taxon>
        <taxon>Saccharomycetaceae</taxon>
        <taxon>Henningerozyma</taxon>
    </lineage>
</organism>
<dbReference type="InterPro" id="IPR007529">
    <property type="entry name" value="Znf_HIT"/>
</dbReference>
<dbReference type="Pfam" id="PF04438">
    <property type="entry name" value="zf-HIT"/>
    <property type="match status" value="1"/>
</dbReference>
<dbReference type="Gene3D" id="1.20.1440.260">
    <property type="match status" value="1"/>
</dbReference>
<dbReference type="Gene3D" id="3.30.60.190">
    <property type="match status" value="1"/>
</dbReference>
<reference evidence="4 5" key="1">
    <citation type="journal article" date="2011" name="Proc. Natl. Acad. Sci. U.S.A.">
        <title>Evolutionary erosion of yeast sex chromosomes by mating-type switching accidents.</title>
        <authorList>
            <person name="Gordon J.L."/>
            <person name="Armisen D."/>
            <person name="Proux-Wera E."/>
            <person name="Oheigeartaigh S.S."/>
            <person name="Byrne K.P."/>
            <person name="Wolfe K.H."/>
        </authorList>
    </citation>
    <scope>NUCLEOTIDE SEQUENCE [LARGE SCALE GENOMIC DNA]</scope>
    <source>
        <strain evidence="5">ATCC 34711 / CBS 6284 / DSM 70876 / NBRC 10599 / NRRL Y-10934 / UCD 77-7</strain>
    </source>
</reference>
<dbReference type="eggNOG" id="ENOG502S27I">
    <property type="taxonomic scope" value="Eukaryota"/>
</dbReference>
<keyword evidence="1" id="KW-0863">Zinc-finger</keyword>
<dbReference type="KEGG" id="tbl:TBLA_0D03770"/>
<dbReference type="OMA" id="QYNTVKF"/>
<dbReference type="GeneID" id="14495912"/>
<sequence length="166" mass="19031">MLPNVNCQICEINPSKYKCPSCSIRYCSLACYKNNEKHCHDKLKMEETTKPATSTNKSSENTDNTTGTQSKVFEQISKPAIPLATEEFENIYQTTPTIQELLQYNTVKFHLAKVYRILNSDPSNEESTPESRKQLAIDYLNLLRCGGPHYNEAIEEFCQILLEKIR</sequence>
<evidence type="ECO:0000256" key="1">
    <source>
        <dbReference type="PROSITE-ProRule" id="PRU00453"/>
    </source>
</evidence>
<feature type="compositionally biased region" description="Polar residues" evidence="2">
    <location>
        <begin position="50"/>
        <end position="68"/>
    </location>
</feature>
<dbReference type="InParanoid" id="I2H3C4"/>
<keyword evidence="1" id="KW-0862">Zinc</keyword>
<evidence type="ECO:0000259" key="3">
    <source>
        <dbReference type="PROSITE" id="PS51083"/>
    </source>
</evidence>
<evidence type="ECO:0000256" key="2">
    <source>
        <dbReference type="SAM" id="MobiDB-lite"/>
    </source>
</evidence>
<dbReference type="GO" id="GO:0000492">
    <property type="term" value="P:box C/D snoRNP assembly"/>
    <property type="evidence" value="ECO:0007669"/>
    <property type="project" value="EnsemblFungi"/>
</dbReference>
<dbReference type="STRING" id="1071380.I2H3C4"/>
<dbReference type="InterPro" id="IPR040722">
    <property type="entry name" value="Hit1_C"/>
</dbReference>
<dbReference type="RefSeq" id="XP_004180395.1">
    <property type="nucleotide sequence ID" value="XM_004180347.1"/>
</dbReference>
<feature type="domain" description="HIT-type" evidence="3">
    <location>
        <begin position="7"/>
        <end position="39"/>
    </location>
</feature>
<dbReference type="GO" id="GO:0008270">
    <property type="term" value="F:zinc ion binding"/>
    <property type="evidence" value="ECO:0007669"/>
    <property type="project" value="UniProtKB-UniRule"/>
</dbReference>
<accession>I2H3C4</accession>
<dbReference type="HOGENOM" id="CLU_1619339_0_0_1"/>
<evidence type="ECO:0000313" key="5">
    <source>
        <dbReference type="Proteomes" id="UP000002866"/>
    </source>
</evidence>
<keyword evidence="5" id="KW-1185">Reference proteome</keyword>
<dbReference type="Pfam" id="PF18268">
    <property type="entry name" value="Hit1_C"/>
    <property type="match status" value="1"/>
</dbReference>
<evidence type="ECO:0000313" key="4">
    <source>
        <dbReference type="EMBL" id="CCH60876.1"/>
    </source>
</evidence>
<dbReference type="GO" id="GO:0000463">
    <property type="term" value="P:maturation of LSU-rRNA from tricistronic rRNA transcript (SSU-rRNA, 5.8S rRNA, LSU-rRNA)"/>
    <property type="evidence" value="ECO:0007669"/>
    <property type="project" value="EnsemblFungi"/>
</dbReference>
<dbReference type="Proteomes" id="UP000002866">
    <property type="component" value="Chromosome 4"/>
</dbReference>
<dbReference type="PROSITE" id="PS51083">
    <property type="entry name" value="ZF_HIT"/>
    <property type="match status" value="1"/>
</dbReference>
<dbReference type="OrthoDB" id="18412at2759"/>
<keyword evidence="1" id="KW-0479">Metal-binding</keyword>
<proteinExistence type="predicted"/>
<dbReference type="SUPFAM" id="SSF144232">
    <property type="entry name" value="HIT/MYND zinc finger-like"/>
    <property type="match status" value="1"/>
</dbReference>
<dbReference type="AlphaFoldDB" id="I2H3C4"/>